<reference evidence="2 3" key="1">
    <citation type="submission" date="2024-04" db="EMBL/GenBank/DDBJ databases">
        <title>Phyllosticta paracitricarpa is synonymous to the EU quarantine fungus P. citricarpa based on phylogenomic analyses.</title>
        <authorList>
            <consortium name="Lawrence Berkeley National Laboratory"/>
            <person name="Van Ingen-Buijs V.A."/>
            <person name="Van Westerhoven A.C."/>
            <person name="Haridas S."/>
            <person name="Skiadas P."/>
            <person name="Martin F."/>
            <person name="Groenewald J.Z."/>
            <person name="Crous P.W."/>
            <person name="Seidl M.F."/>
        </authorList>
    </citation>
    <scope>NUCLEOTIDE SEQUENCE [LARGE SCALE GENOMIC DNA]</scope>
    <source>
        <strain evidence="2 3">CBS 122670</strain>
    </source>
</reference>
<gene>
    <name evidence="2" type="ORF">IWX46DRAFT_652737</name>
</gene>
<accession>A0ABR1LE31</accession>
<evidence type="ECO:0000313" key="2">
    <source>
        <dbReference type="EMBL" id="KAK7533489.1"/>
    </source>
</evidence>
<feature type="compositionally biased region" description="Basic and acidic residues" evidence="1">
    <location>
        <begin position="1"/>
        <end position="10"/>
    </location>
</feature>
<dbReference type="Proteomes" id="UP001365128">
    <property type="component" value="Unassembled WGS sequence"/>
</dbReference>
<evidence type="ECO:0000313" key="3">
    <source>
        <dbReference type="Proteomes" id="UP001365128"/>
    </source>
</evidence>
<comment type="caution">
    <text evidence="2">The sequence shown here is derived from an EMBL/GenBank/DDBJ whole genome shotgun (WGS) entry which is preliminary data.</text>
</comment>
<dbReference type="EMBL" id="JBBPDW010000046">
    <property type="protein sequence ID" value="KAK7533489.1"/>
    <property type="molecule type" value="Genomic_DNA"/>
</dbReference>
<feature type="region of interest" description="Disordered" evidence="1">
    <location>
        <begin position="1"/>
        <end position="20"/>
    </location>
</feature>
<protein>
    <submittedName>
        <fullName evidence="2">Uncharacterized protein</fullName>
    </submittedName>
</protein>
<organism evidence="2 3">
    <name type="scientific">Phyllosticta citricarpa</name>
    <dbReference type="NCBI Taxonomy" id="55181"/>
    <lineage>
        <taxon>Eukaryota</taxon>
        <taxon>Fungi</taxon>
        <taxon>Dikarya</taxon>
        <taxon>Ascomycota</taxon>
        <taxon>Pezizomycotina</taxon>
        <taxon>Dothideomycetes</taxon>
        <taxon>Dothideomycetes incertae sedis</taxon>
        <taxon>Botryosphaeriales</taxon>
        <taxon>Phyllostictaceae</taxon>
        <taxon>Phyllosticta</taxon>
    </lineage>
</organism>
<feature type="region of interest" description="Disordered" evidence="1">
    <location>
        <begin position="173"/>
        <end position="197"/>
    </location>
</feature>
<feature type="region of interest" description="Disordered" evidence="1">
    <location>
        <begin position="30"/>
        <end position="108"/>
    </location>
</feature>
<dbReference type="Gene3D" id="1.10.287.1490">
    <property type="match status" value="1"/>
</dbReference>
<evidence type="ECO:0000256" key="1">
    <source>
        <dbReference type="SAM" id="MobiDB-lite"/>
    </source>
</evidence>
<keyword evidence="3" id="KW-1185">Reference proteome</keyword>
<name>A0ABR1LE31_9PEZI</name>
<feature type="compositionally biased region" description="Polar residues" evidence="1">
    <location>
        <begin position="30"/>
        <end position="65"/>
    </location>
</feature>
<proteinExistence type="predicted"/>
<sequence>MEELHRDGNKRQSAGRRQKAIKLALSSAATNFSKSSGGNIHANNTNSKSSTCTILNTSTETATENAQRKVPSAAAGNITTPTTFVAEGGRQLGGQTSETTSTKSKEPLVVLKRLAEPQKLRSEVKRLKTENDEQESKLEEQTLVLARLDQALCQKMREVDQLGESVKDLKTALEEKEEEKSALEDQSRQQDTENSELSKRLEEVVNAKLAMEADLQRQMDRCDDVERQRAALEAEVREKKRRFEGMKKIVKQAVSDQQDSMLELKEKGKRLEGLEKDLKKAEREKAAIHADLKKEQEICEKVQEAKDRKDQLAESAKRSTARLLHIINSIYDSIGDEGTEERDEILGAVRNDLGGYWYDSLLTWGKSLAQQE</sequence>